<dbReference type="InterPro" id="IPR020904">
    <property type="entry name" value="Sc_DH/Rdtase_CS"/>
</dbReference>
<dbReference type="InterPro" id="IPR051911">
    <property type="entry name" value="SDR_oxidoreductase"/>
</dbReference>
<evidence type="ECO:0000256" key="3">
    <source>
        <dbReference type="RuleBase" id="RU000363"/>
    </source>
</evidence>
<dbReference type="PANTHER" id="PTHR43976:SF16">
    <property type="entry name" value="SHORT-CHAIN DEHYDROGENASE_REDUCTASE FAMILY PROTEIN"/>
    <property type="match status" value="1"/>
</dbReference>
<accession>A0A484IEH9</accession>
<dbReference type="GeneID" id="39422015"/>
<evidence type="ECO:0000256" key="1">
    <source>
        <dbReference type="ARBA" id="ARBA00006484"/>
    </source>
</evidence>
<evidence type="ECO:0000313" key="4">
    <source>
        <dbReference type="EMBL" id="VFJ15227.1"/>
    </source>
</evidence>
<dbReference type="PRINTS" id="PR00080">
    <property type="entry name" value="SDRFAMILY"/>
</dbReference>
<dbReference type="CDD" id="cd05374">
    <property type="entry name" value="17beta-HSD-like_SDR_c"/>
    <property type="match status" value="1"/>
</dbReference>
<dbReference type="InterPro" id="IPR002347">
    <property type="entry name" value="SDR_fam"/>
</dbReference>
<dbReference type="SUPFAM" id="SSF51735">
    <property type="entry name" value="NAD(P)-binding Rossmann-fold domains"/>
    <property type="match status" value="1"/>
</dbReference>
<proteinExistence type="inferred from homology"/>
<dbReference type="PANTHER" id="PTHR43976">
    <property type="entry name" value="SHORT CHAIN DEHYDROGENASE"/>
    <property type="match status" value="1"/>
</dbReference>
<dbReference type="EMBL" id="LR216287">
    <property type="protein sequence ID" value="VFJ15227.1"/>
    <property type="molecule type" value="Genomic_DNA"/>
</dbReference>
<keyword evidence="5" id="KW-1185">Reference proteome</keyword>
<keyword evidence="2" id="KW-0560">Oxidoreductase</keyword>
<dbReference type="Pfam" id="PF00106">
    <property type="entry name" value="adh_short"/>
    <property type="match status" value="1"/>
</dbReference>
<dbReference type="Gene3D" id="3.40.50.720">
    <property type="entry name" value="NAD(P)-binding Rossmann-like Domain"/>
    <property type="match status" value="1"/>
</dbReference>
<protein>
    <submittedName>
        <fullName evidence="4">Short-chain dehydrogenase/reductase SDR</fullName>
    </submittedName>
</protein>
<dbReference type="OrthoDB" id="10157at2157"/>
<evidence type="ECO:0000256" key="2">
    <source>
        <dbReference type="ARBA" id="ARBA00023002"/>
    </source>
</evidence>
<dbReference type="AlphaFoldDB" id="A0A484IEH9"/>
<dbReference type="Proteomes" id="UP000294299">
    <property type="component" value="Chromosome NFRAN"/>
</dbReference>
<gene>
    <name evidence="4" type="ORF">NFRAN_2904</name>
</gene>
<comment type="similarity">
    <text evidence="1 3">Belongs to the short-chain dehydrogenases/reductases (SDR) family.</text>
</comment>
<dbReference type="PROSITE" id="PS00061">
    <property type="entry name" value="ADH_SHORT"/>
    <property type="match status" value="1"/>
</dbReference>
<organism evidence="4 5">
    <name type="scientific">Candidatus Nitrosocosmicus franklandianus</name>
    <dbReference type="NCBI Taxonomy" id="1798806"/>
    <lineage>
        <taxon>Archaea</taxon>
        <taxon>Nitrososphaerota</taxon>
        <taxon>Nitrososphaeria</taxon>
        <taxon>Nitrososphaerales</taxon>
        <taxon>Nitrososphaeraceae</taxon>
        <taxon>Candidatus Nitrosocosmicus</taxon>
    </lineage>
</organism>
<reference evidence="4 5" key="1">
    <citation type="submission" date="2019-02" db="EMBL/GenBank/DDBJ databases">
        <authorList>
            <person name="Lehtovirta-Morley E L."/>
        </authorList>
    </citation>
    <scope>NUCLEOTIDE SEQUENCE [LARGE SCALE GENOMIC DNA]</scope>
    <source>
        <strain evidence="4">NFRAN1</strain>
    </source>
</reference>
<sequence length="280" mass="31109">MDRQKVVIVTGSSSGIGLETSILLARSGYTTYATMRDIDKAKPLREIAINESLPLTIIQLDVTKENSVSNAIESITKSSGRIDILVNNARYGLTGAFEDLEIDEIKSLYETNFFGLIRTTQSVLPVMRQQKSGIIVNISSGLGRFGIATSSAYSSSKFAIEGLTESMSYELEAFGIRTIIVEPGIIKTNFLKSSKLARKATDPNSPYRNFIQNMEKGMKNLIENGQDPRFVAEIILKAIEDPIPRIRYLAGKDVEQIMQIKSKLSDEDFHIMLKKMANLK</sequence>
<dbReference type="KEGG" id="nfn:NFRAN_2904"/>
<dbReference type="InterPro" id="IPR036291">
    <property type="entry name" value="NAD(P)-bd_dom_sf"/>
</dbReference>
<dbReference type="GO" id="GO:0016491">
    <property type="term" value="F:oxidoreductase activity"/>
    <property type="evidence" value="ECO:0007669"/>
    <property type="project" value="UniProtKB-KW"/>
</dbReference>
<evidence type="ECO:0000313" key="5">
    <source>
        <dbReference type="Proteomes" id="UP000294299"/>
    </source>
</evidence>
<dbReference type="RefSeq" id="WP_134485200.1">
    <property type="nucleotide sequence ID" value="NZ_LR216287.1"/>
</dbReference>
<name>A0A484IEH9_9ARCH</name>
<dbReference type="PRINTS" id="PR00081">
    <property type="entry name" value="GDHRDH"/>
</dbReference>